<feature type="compositionally biased region" description="Basic and acidic residues" evidence="2">
    <location>
        <begin position="194"/>
        <end position="205"/>
    </location>
</feature>
<feature type="region of interest" description="Disordered" evidence="2">
    <location>
        <begin position="39"/>
        <end position="209"/>
    </location>
</feature>
<protein>
    <submittedName>
        <fullName evidence="3">Uncharacterized protein</fullName>
    </submittedName>
</protein>
<name>A0A1Z5KD72_FISSO</name>
<comment type="caution">
    <text evidence="3">The sequence shown here is derived from an EMBL/GenBank/DDBJ whole genome shotgun (WGS) entry which is preliminary data.</text>
</comment>
<feature type="compositionally biased region" description="Low complexity" evidence="2">
    <location>
        <begin position="123"/>
        <end position="132"/>
    </location>
</feature>
<feature type="coiled-coil region" evidence="1">
    <location>
        <begin position="533"/>
        <end position="588"/>
    </location>
</feature>
<keyword evidence="1" id="KW-0175">Coiled coil</keyword>
<organism evidence="3 4">
    <name type="scientific">Fistulifera solaris</name>
    <name type="common">Oleaginous diatom</name>
    <dbReference type="NCBI Taxonomy" id="1519565"/>
    <lineage>
        <taxon>Eukaryota</taxon>
        <taxon>Sar</taxon>
        <taxon>Stramenopiles</taxon>
        <taxon>Ochrophyta</taxon>
        <taxon>Bacillariophyta</taxon>
        <taxon>Bacillariophyceae</taxon>
        <taxon>Bacillariophycidae</taxon>
        <taxon>Naviculales</taxon>
        <taxon>Naviculaceae</taxon>
        <taxon>Fistulifera</taxon>
    </lineage>
</organism>
<accession>A0A1Z5KD72</accession>
<dbReference type="InParanoid" id="A0A1Z5KD72"/>
<gene>
    <name evidence="3" type="ORF">FisN_9Hh399</name>
</gene>
<feature type="region of interest" description="Disordered" evidence="2">
    <location>
        <begin position="222"/>
        <end position="243"/>
    </location>
</feature>
<keyword evidence="4" id="KW-1185">Reference proteome</keyword>
<evidence type="ECO:0000256" key="2">
    <source>
        <dbReference type="SAM" id="MobiDB-lite"/>
    </source>
</evidence>
<feature type="compositionally biased region" description="Polar residues" evidence="2">
    <location>
        <begin position="225"/>
        <end position="234"/>
    </location>
</feature>
<dbReference type="Proteomes" id="UP000198406">
    <property type="component" value="Unassembled WGS sequence"/>
</dbReference>
<evidence type="ECO:0000313" key="3">
    <source>
        <dbReference type="EMBL" id="GAX24146.1"/>
    </source>
</evidence>
<evidence type="ECO:0000256" key="1">
    <source>
        <dbReference type="SAM" id="Coils"/>
    </source>
</evidence>
<dbReference type="AlphaFoldDB" id="A0A1Z5KD72"/>
<proteinExistence type="predicted"/>
<dbReference type="EMBL" id="BDSP01000206">
    <property type="protein sequence ID" value="GAX24146.1"/>
    <property type="molecule type" value="Genomic_DNA"/>
</dbReference>
<reference evidence="3 4" key="1">
    <citation type="journal article" date="2015" name="Plant Cell">
        <title>Oil accumulation by the oleaginous diatom Fistulifera solaris as revealed by the genome and transcriptome.</title>
        <authorList>
            <person name="Tanaka T."/>
            <person name="Maeda Y."/>
            <person name="Veluchamy A."/>
            <person name="Tanaka M."/>
            <person name="Abida H."/>
            <person name="Marechal E."/>
            <person name="Bowler C."/>
            <person name="Muto M."/>
            <person name="Sunaga Y."/>
            <person name="Tanaka M."/>
            <person name="Yoshino T."/>
            <person name="Taniguchi T."/>
            <person name="Fukuda Y."/>
            <person name="Nemoto M."/>
            <person name="Matsumoto M."/>
            <person name="Wong P.S."/>
            <person name="Aburatani S."/>
            <person name="Fujibuchi W."/>
        </authorList>
    </citation>
    <scope>NUCLEOTIDE SEQUENCE [LARGE SCALE GENOMIC DNA]</scope>
    <source>
        <strain evidence="3 4">JPCC DA0580</strain>
    </source>
</reference>
<sequence length="618" mass="68268">MVAIARQQEIERSKQLARERELARLPLLARLELDTQMTLRPADSPWPTSTVVGSDERANGSNRNVNQTDPSPLVGILNVTDGAGTQSSSSSVQQPNPHSIGADVTSRQFSKSVYESMERGNVKRGSLLSKSRSSPKRKVEQLSQSGRGFSKKDSKSKLKSKRAATFKNDPKKVDAQPTKNAADLEPFSPANSEEISRQDLPRDRLLNGSNATRTGLIDQEAITEASDSAPNSGNGLIPSVTKRGEATRRGLLQHRLSNEASNKRAAQKIEEAFTEIRDGLDTNAISQTRDETAKLFSIAKRQEATHRSLLQHRLLIEANRKQLAQQDIIDLEKGRINTTAIHCASDLLESAAKRQEATHRSLLQHRLMNDAISKKLSRSEPKEASVVVAKVRVNYTETPDRANSEGAVTSAHSHELNQRALLQYRLSSNSRNDTMIEVEKETKAKLAEEEAQAAVELAESILASIDETEIPTRTRKGASFVGSLLSNIERSKETGKLTIEVARGVFNIVSRFLKDVAKDHTPTVSVVNSNDIILEEKEENARIAAEAARLAEEAARLEAARLKKIEEAIEARRKKAQLSADKAAVREDKEMTEHSHTKRKVPFFASLTSDVDSHQTRF</sequence>
<feature type="compositionally biased region" description="Polar residues" evidence="2">
    <location>
        <begin position="59"/>
        <end position="70"/>
    </location>
</feature>
<evidence type="ECO:0000313" key="4">
    <source>
        <dbReference type="Proteomes" id="UP000198406"/>
    </source>
</evidence>